<gene>
    <name evidence="1" type="ORF">GCM10010873_26950</name>
</gene>
<proteinExistence type="predicted"/>
<sequence length="180" mass="20077">MTGIHHIVGPTILLRSGRYFDFEAPEETPVTIEDVAHGLSHICRFTGQCHTFYSVAEHSILCSYRVPAEHAFAALMHDAAEAVMGDVSRPLKSLLPDYKKIERRVERAVLAQFGLSADCNDHVKAADMEMLAHEQRLCMLNDHPWPGIAATGEPPNIQYLSPPEAYANFLIRFHILSGKV</sequence>
<dbReference type="EMBL" id="BSPP01000010">
    <property type="protein sequence ID" value="GLS87721.1"/>
    <property type="molecule type" value="Genomic_DNA"/>
</dbReference>
<dbReference type="Gene3D" id="1.10.3210.10">
    <property type="entry name" value="Hypothetical protein af1432"/>
    <property type="match status" value="1"/>
</dbReference>
<dbReference type="Proteomes" id="UP001157355">
    <property type="component" value="Unassembled WGS sequence"/>
</dbReference>
<organism evidence="1 2">
    <name type="scientific">Cypionkella aquatica</name>
    <dbReference type="NCBI Taxonomy" id="1756042"/>
    <lineage>
        <taxon>Bacteria</taxon>
        <taxon>Pseudomonadati</taxon>
        <taxon>Pseudomonadota</taxon>
        <taxon>Alphaproteobacteria</taxon>
        <taxon>Rhodobacterales</taxon>
        <taxon>Paracoccaceae</taxon>
        <taxon>Cypionkella</taxon>
    </lineage>
</organism>
<evidence type="ECO:0008006" key="3">
    <source>
        <dbReference type="Google" id="ProtNLM"/>
    </source>
</evidence>
<reference evidence="1 2" key="1">
    <citation type="journal article" date="2014" name="Int. J. Syst. Evol. Microbiol.">
        <title>Complete genome sequence of Corynebacterium casei LMG S-19264T (=DSM 44701T), isolated from a smear-ripened cheese.</title>
        <authorList>
            <consortium name="US DOE Joint Genome Institute (JGI-PGF)"/>
            <person name="Walter F."/>
            <person name="Albersmeier A."/>
            <person name="Kalinowski J."/>
            <person name="Ruckert C."/>
        </authorList>
    </citation>
    <scope>NUCLEOTIDE SEQUENCE [LARGE SCALE GENOMIC DNA]</scope>
    <source>
        <strain evidence="1 2">NBRC 111766</strain>
    </source>
</reference>
<dbReference type="SUPFAM" id="SSF109604">
    <property type="entry name" value="HD-domain/PDEase-like"/>
    <property type="match status" value="1"/>
</dbReference>
<protein>
    <recommendedName>
        <fullName evidence="3">Phosphohydrolase</fullName>
    </recommendedName>
</protein>
<comment type="caution">
    <text evidence="1">The sequence shown here is derived from an EMBL/GenBank/DDBJ whole genome shotgun (WGS) entry which is preliminary data.</text>
</comment>
<dbReference type="AlphaFoldDB" id="A0AA37U3E2"/>
<evidence type="ECO:0000313" key="1">
    <source>
        <dbReference type="EMBL" id="GLS87721.1"/>
    </source>
</evidence>
<name>A0AA37U3E2_9RHOB</name>
<dbReference type="RefSeq" id="WP_284325895.1">
    <property type="nucleotide sequence ID" value="NZ_BSPP01000010.1"/>
</dbReference>
<keyword evidence="2" id="KW-1185">Reference proteome</keyword>
<evidence type="ECO:0000313" key="2">
    <source>
        <dbReference type="Proteomes" id="UP001157355"/>
    </source>
</evidence>
<accession>A0AA37U3E2</accession>